<evidence type="ECO:0000313" key="12">
    <source>
        <dbReference type="Proteomes" id="UP000244989"/>
    </source>
</evidence>
<dbReference type="InterPro" id="IPR011014">
    <property type="entry name" value="MscS_channel_TM-2"/>
</dbReference>
<keyword evidence="6 7" id="KW-0472">Membrane</keyword>
<dbReference type="InterPro" id="IPR045276">
    <property type="entry name" value="YbiO_bact"/>
</dbReference>
<dbReference type="PANTHER" id="PTHR30460">
    <property type="entry name" value="MODERATE CONDUCTANCE MECHANOSENSITIVE CHANNEL YBIO"/>
    <property type="match status" value="1"/>
</dbReference>
<protein>
    <submittedName>
        <fullName evidence="11">Mechanosensitive ion channel family protein</fullName>
    </submittedName>
</protein>
<dbReference type="InterPro" id="IPR006685">
    <property type="entry name" value="MscS_channel_2nd"/>
</dbReference>
<dbReference type="GO" id="GO:0005886">
    <property type="term" value="C:plasma membrane"/>
    <property type="evidence" value="ECO:0007669"/>
    <property type="project" value="UniProtKB-SubCell"/>
</dbReference>
<keyword evidence="12" id="KW-1185">Reference proteome</keyword>
<feature type="domain" description="Mechanosensitive ion channel transmembrane helices 2/3" evidence="10">
    <location>
        <begin position="130"/>
        <end position="167"/>
    </location>
</feature>
<comment type="similarity">
    <text evidence="2">Belongs to the MscS (TC 1.A.23) family.</text>
</comment>
<keyword evidence="3" id="KW-1003">Cell membrane</keyword>
<evidence type="ECO:0000256" key="2">
    <source>
        <dbReference type="ARBA" id="ARBA00008017"/>
    </source>
</evidence>
<dbReference type="InterPro" id="IPR049278">
    <property type="entry name" value="MS_channel_C"/>
</dbReference>
<dbReference type="RefSeq" id="WP_108432133.1">
    <property type="nucleotide sequence ID" value="NZ_CP026947.1"/>
</dbReference>
<evidence type="ECO:0000256" key="6">
    <source>
        <dbReference type="ARBA" id="ARBA00023136"/>
    </source>
</evidence>
<dbReference type="InterPro" id="IPR049142">
    <property type="entry name" value="MS_channel_1st"/>
</dbReference>
<dbReference type="AlphaFoldDB" id="A0A2U1T8T7"/>
<feature type="transmembrane region" description="Helical" evidence="7">
    <location>
        <begin position="41"/>
        <end position="59"/>
    </location>
</feature>
<comment type="subcellular location">
    <subcellularLocation>
        <location evidence="1">Cell membrane</location>
        <topology evidence="1">Multi-pass membrane protein</topology>
    </subcellularLocation>
</comment>
<feature type="domain" description="Mechanosensitive ion channel MscS C-terminal" evidence="9">
    <location>
        <begin position="240"/>
        <end position="326"/>
    </location>
</feature>
<feature type="transmembrane region" description="Helical" evidence="7">
    <location>
        <begin position="119"/>
        <end position="142"/>
    </location>
</feature>
<reference evidence="12" key="1">
    <citation type="submission" date="2018-04" db="EMBL/GenBank/DDBJ databases">
        <authorList>
            <person name="Liu S."/>
            <person name="Wang Z."/>
            <person name="Li J."/>
        </authorList>
    </citation>
    <scope>NUCLEOTIDE SEQUENCE [LARGE SCALE GENOMIC DNA]</scope>
    <source>
        <strain evidence="12">2189</strain>
    </source>
</reference>
<name>A0A2U1T8T7_9CORY</name>
<dbReference type="PANTHER" id="PTHR30460:SF0">
    <property type="entry name" value="MODERATE CONDUCTANCE MECHANOSENSITIVE CHANNEL YBIO"/>
    <property type="match status" value="1"/>
</dbReference>
<evidence type="ECO:0000259" key="9">
    <source>
        <dbReference type="Pfam" id="PF21082"/>
    </source>
</evidence>
<keyword evidence="4 7" id="KW-0812">Transmembrane</keyword>
<dbReference type="SUPFAM" id="SSF82689">
    <property type="entry name" value="Mechanosensitive channel protein MscS (YggB), C-terminal domain"/>
    <property type="match status" value="1"/>
</dbReference>
<evidence type="ECO:0000259" key="8">
    <source>
        <dbReference type="Pfam" id="PF00924"/>
    </source>
</evidence>
<dbReference type="KEGG" id="cyz:C3B44_09305"/>
<evidence type="ECO:0000256" key="4">
    <source>
        <dbReference type="ARBA" id="ARBA00022692"/>
    </source>
</evidence>
<dbReference type="EMBL" id="QEEZ01000003">
    <property type="protein sequence ID" value="PWC02421.1"/>
    <property type="molecule type" value="Genomic_DNA"/>
</dbReference>
<dbReference type="InterPro" id="IPR011066">
    <property type="entry name" value="MscS_channel_C_sf"/>
</dbReference>
<dbReference type="OrthoDB" id="4638917at2"/>
<dbReference type="Pfam" id="PF21082">
    <property type="entry name" value="MS_channel_3rd"/>
    <property type="match status" value="1"/>
</dbReference>
<evidence type="ECO:0000256" key="5">
    <source>
        <dbReference type="ARBA" id="ARBA00022989"/>
    </source>
</evidence>
<feature type="transmembrane region" description="Helical" evidence="7">
    <location>
        <begin position="148"/>
        <end position="170"/>
    </location>
</feature>
<evidence type="ECO:0000256" key="7">
    <source>
        <dbReference type="SAM" id="Phobius"/>
    </source>
</evidence>
<dbReference type="Gene3D" id="2.30.30.60">
    <property type="match status" value="1"/>
</dbReference>
<dbReference type="Proteomes" id="UP000244989">
    <property type="component" value="Unassembled WGS sequence"/>
</dbReference>
<proteinExistence type="inferred from homology"/>
<feature type="domain" description="Mechanosensitive ion channel MscS" evidence="8">
    <location>
        <begin position="169"/>
        <end position="233"/>
    </location>
</feature>
<dbReference type="SUPFAM" id="SSF82861">
    <property type="entry name" value="Mechanosensitive channel protein MscS (YggB), transmembrane region"/>
    <property type="match status" value="1"/>
</dbReference>
<evidence type="ECO:0000256" key="1">
    <source>
        <dbReference type="ARBA" id="ARBA00004651"/>
    </source>
</evidence>
<dbReference type="InterPro" id="IPR023408">
    <property type="entry name" value="MscS_beta-dom_sf"/>
</dbReference>
<comment type="caution">
    <text evidence="11">The sequence shown here is derived from an EMBL/GenBank/DDBJ whole genome shotgun (WGS) entry which is preliminary data.</text>
</comment>
<dbReference type="Gene3D" id="3.30.70.100">
    <property type="match status" value="1"/>
</dbReference>
<evidence type="ECO:0000313" key="11">
    <source>
        <dbReference type="EMBL" id="PWC02421.1"/>
    </source>
</evidence>
<accession>A0A2U1T8T7</accession>
<dbReference type="Gene3D" id="1.10.287.1260">
    <property type="match status" value="1"/>
</dbReference>
<dbReference type="FunFam" id="2.30.30.60:FF:000001">
    <property type="entry name" value="MscS Mechanosensitive ion channel"/>
    <property type="match status" value="1"/>
</dbReference>
<sequence>MNMRTYLLSQDGSTAETLSDAGAETVERVTGFWENPEVQQWLIATPLRILIVIIIALILQAIARRLIDRAADGNIAKGGKLSKGRSGKKKDQNAEVRDDARLAAMHRAREQRRHSRVKTLAGVGRSAAVLVIWTWAVLAILGELGINVGPIIASAGVIGVALGFGAQSLVMDFLAGVFMLLEDQYGVGDVVDVGDDIVGDVEEISLRITTIRDIDGTLWYVRNGEIMRVGNLSDEYSIARIEVPVALSNDMDEAWNIILDAVTDISNDPLISEYVMETPTVNGLTQINPDSVTFRASVKTLPAKQWDVQRIIQSKLVNILRDKGVALPYPNGIGMAPQAQNIATGEENDH</sequence>
<dbReference type="InterPro" id="IPR010920">
    <property type="entry name" value="LSM_dom_sf"/>
</dbReference>
<evidence type="ECO:0000256" key="3">
    <source>
        <dbReference type="ARBA" id="ARBA00022475"/>
    </source>
</evidence>
<keyword evidence="5 7" id="KW-1133">Transmembrane helix</keyword>
<organism evidence="11 12">
    <name type="scientific">Corynebacterium yudongzhengii</name>
    <dbReference type="NCBI Taxonomy" id="2080740"/>
    <lineage>
        <taxon>Bacteria</taxon>
        <taxon>Bacillati</taxon>
        <taxon>Actinomycetota</taxon>
        <taxon>Actinomycetes</taxon>
        <taxon>Mycobacteriales</taxon>
        <taxon>Corynebacteriaceae</taxon>
        <taxon>Corynebacterium</taxon>
    </lineage>
</organism>
<dbReference type="SUPFAM" id="SSF50182">
    <property type="entry name" value="Sm-like ribonucleoproteins"/>
    <property type="match status" value="1"/>
</dbReference>
<evidence type="ECO:0000259" key="10">
    <source>
        <dbReference type="Pfam" id="PF21088"/>
    </source>
</evidence>
<gene>
    <name evidence="11" type="ORF">DF222_01965</name>
</gene>
<dbReference type="GO" id="GO:0008381">
    <property type="term" value="F:mechanosensitive monoatomic ion channel activity"/>
    <property type="evidence" value="ECO:0007669"/>
    <property type="project" value="InterPro"/>
</dbReference>
<dbReference type="Pfam" id="PF21088">
    <property type="entry name" value="MS_channel_1st"/>
    <property type="match status" value="1"/>
</dbReference>
<dbReference type="Pfam" id="PF00924">
    <property type="entry name" value="MS_channel_2nd"/>
    <property type="match status" value="1"/>
</dbReference>